<name>A0AAU9J5C7_9CILI</name>
<dbReference type="AlphaFoldDB" id="A0AAU9J5C7"/>
<sequence length="506" mass="57780">MLRRSLRLFSRNWITTTSEDLIPSLTTFFSMNPPPKSTLIVTGPQGTGKSTILQLAFAAGSKSNDPSMFLDVNFAEIVSEPAKEARERNPSEDNTLDPLNFIDCFNQAVVRGLGHLERKKLLPDTAKQELVSLFHNYARKLCALSEEVDKEIAERTDGANLIELRREEKQIGIEIINNKLTSYRNVIKLTEVEYSGYQHIIDNISIVDAFDVVATSILAFRAEHLFGELSSAFLVVVLNTIGKACYEAGIQAPVLNVSQCQVLCIMEKTIKFFEFLLSELVNTKTHFYSVLEGHGIYVSPLSIIEHYSDLFEWCNIKEENEEWFKAYVTNQVPDITNGELHDLWHCIYGNMGLTEVSCRILKSKNMSVSGIVEWVNNVALIDLNRTFKSLETDIETTEEIGLMDKVMSIDRPRVRAACYFLYKLLEEPNYELEVTIKDLVENLVIGRLCVLKILYFNTHTMKIGFDKKVFPSVLPKCDVWKYNETWAERAKNKIAYNKMAQEKLNY</sequence>
<reference evidence="1" key="1">
    <citation type="submission" date="2021-09" db="EMBL/GenBank/DDBJ databases">
        <authorList>
            <consortium name="AG Swart"/>
            <person name="Singh M."/>
            <person name="Singh A."/>
            <person name="Seah K."/>
            <person name="Emmerich C."/>
        </authorList>
    </citation>
    <scope>NUCLEOTIDE SEQUENCE</scope>
    <source>
        <strain evidence="1">ATCC30299</strain>
    </source>
</reference>
<proteinExistence type="predicted"/>
<dbReference type="SUPFAM" id="SSF52540">
    <property type="entry name" value="P-loop containing nucleoside triphosphate hydrolases"/>
    <property type="match status" value="1"/>
</dbReference>
<comment type="caution">
    <text evidence="1">The sequence shown here is derived from an EMBL/GenBank/DDBJ whole genome shotgun (WGS) entry which is preliminary data.</text>
</comment>
<gene>
    <name evidence="1" type="ORF">BSTOLATCC_MIC34074</name>
</gene>
<organism evidence="1 2">
    <name type="scientific">Blepharisma stoltei</name>
    <dbReference type="NCBI Taxonomy" id="1481888"/>
    <lineage>
        <taxon>Eukaryota</taxon>
        <taxon>Sar</taxon>
        <taxon>Alveolata</taxon>
        <taxon>Ciliophora</taxon>
        <taxon>Postciliodesmatophora</taxon>
        <taxon>Heterotrichea</taxon>
        <taxon>Heterotrichida</taxon>
        <taxon>Blepharismidae</taxon>
        <taxon>Blepharisma</taxon>
    </lineage>
</organism>
<dbReference type="Proteomes" id="UP001162131">
    <property type="component" value="Unassembled WGS sequence"/>
</dbReference>
<accession>A0AAU9J5C7</accession>
<dbReference type="InterPro" id="IPR027417">
    <property type="entry name" value="P-loop_NTPase"/>
</dbReference>
<dbReference type="EMBL" id="CAJZBQ010000034">
    <property type="protein sequence ID" value="CAG9323424.1"/>
    <property type="molecule type" value="Genomic_DNA"/>
</dbReference>
<keyword evidence="2" id="KW-1185">Reference proteome</keyword>
<evidence type="ECO:0000313" key="2">
    <source>
        <dbReference type="Proteomes" id="UP001162131"/>
    </source>
</evidence>
<protein>
    <submittedName>
        <fullName evidence="1">Uncharacterized protein</fullName>
    </submittedName>
</protein>
<evidence type="ECO:0000313" key="1">
    <source>
        <dbReference type="EMBL" id="CAG9323424.1"/>
    </source>
</evidence>